<gene>
    <name evidence="2" type="ORF">Salat_1161000</name>
</gene>
<organism evidence="2 3">
    <name type="scientific">Sesamum alatum</name>
    <dbReference type="NCBI Taxonomy" id="300844"/>
    <lineage>
        <taxon>Eukaryota</taxon>
        <taxon>Viridiplantae</taxon>
        <taxon>Streptophyta</taxon>
        <taxon>Embryophyta</taxon>
        <taxon>Tracheophyta</taxon>
        <taxon>Spermatophyta</taxon>
        <taxon>Magnoliopsida</taxon>
        <taxon>eudicotyledons</taxon>
        <taxon>Gunneridae</taxon>
        <taxon>Pentapetalae</taxon>
        <taxon>asterids</taxon>
        <taxon>lamiids</taxon>
        <taxon>Lamiales</taxon>
        <taxon>Pedaliaceae</taxon>
        <taxon>Sesamum</taxon>
    </lineage>
</organism>
<keyword evidence="3" id="KW-1185">Reference proteome</keyword>
<feature type="compositionally biased region" description="Polar residues" evidence="1">
    <location>
        <begin position="52"/>
        <end position="79"/>
    </location>
</feature>
<proteinExistence type="predicted"/>
<evidence type="ECO:0000313" key="2">
    <source>
        <dbReference type="EMBL" id="KAK4428612.1"/>
    </source>
</evidence>
<evidence type="ECO:0000313" key="3">
    <source>
        <dbReference type="Proteomes" id="UP001293254"/>
    </source>
</evidence>
<dbReference type="AlphaFoldDB" id="A0AAE2CNF8"/>
<sequence length="103" mass="11376">MDFPLHPPPPANSRCAKAPLRPPESLPTTVSSPSSSNQTLNPSNRKEPEQPAETSSSQPVSAPPNQSFEQRLLASSQHFSPDRHATNSHIVEENIDYSNDWNY</sequence>
<feature type="compositionally biased region" description="Pro residues" evidence="1">
    <location>
        <begin position="1"/>
        <end position="11"/>
    </location>
</feature>
<dbReference type="EMBL" id="JACGWO010000004">
    <property type="protein sequence ID" value="KAK4428612.1"/>
    <property type="molecule type" value="Genomic_DNA"/>
</dbReference>
<name>A0AAE2CNF8_9LAMI</name>
<comment type="caution">
    <text evidence="2">The sequence shown here is derived from an EMBL/GenBank/DDBJ whole genome shotgun (WGS) entry which is preliminary data.</text>
</comment>
<accession>A0AAE2CNF8</accession>
<reference evidence="2" key="2">
    <citation type="journal article" date="2024" name="Plant">
        <title>Genomic evolution and insights into agronomic trait innovations of Sesamum species.</title>
        <authorList>
            <person name="Miao H."/>
            <person name="Wang L."/>
            <person name="Qu L."/>
            <person name="Liu H."/>
            <person name="Sun Y."/>
            <person name="Le M."/>
            <person name="Wang Q."/>
            <person name="Wei S."/>
            <person name="Zheng Y."/>
            <person name="Lin W."/>
            <person name="Duan Y."/>
            <person name="Cao H."/>
            <person name="Xiong S."/>
            <person name="Wang X."/>
            <person name="Wei L."/>
            <person name="Li C."/>
            <person name="Ma Q."/>
            <person name="Ju M."/>
            <person name="Zhao R."/>
            <person name="Li G."/>
            <person name="Mu C."/>
            <person name="Tian Q."/>
            <person name="Mei H."/>
            <person name="Zhang T."/>
            <person name="Gao T."/>
            <person name="Zhang H."/>
        </authorList>
    </citation>
    <scope>NUCLEOTIDE SEQUENCE</scope>
    <source>
        <strain evidence="2">3651</strain>
    </source>
</reference>
<reference evidence="2" key="1">
    <citation type="submission" date="2020-06" db="EMBL/GenBank/DDBJ databases">
        <authorList>
            <person name="Li T."/>
            <person name="Hu X."/>
            <person name="Zhang T."/>
            <person name="Song X."/>
            <person name="Zhang H."/>
            <person name="Dai N."/>
            <person name="Sheng W."/>
            <person name="Hou X."/>
            <person name="Wei L."/>
        </authorList>
    </citation>
    <scope>NUCLEOTIDE SEQUENCE</scope>
    <source>
        <strain evidence="2">3651</strain>
        <tissue evidence="2">Leaf</tissue>
    </source>
</reference>
<feature type="region of interest" description="Disordered" evidence="1">
    <location>
        <begin position="1"/>
        <end position="103"/>
    </location>
</feature>
<dbReference type="Proteomes" id="UP001293254">
    <property type="component" value="Unassembled WGS sequence"/>
</dbReference>
<protein>
    <submittedName>
        <fullName evidence="2">Uncharacterized protein</fullName>
    </submittedName>
</protein>
<feature type="compositionally biased region" description="Low complexity" evidence="1">
    <location>
        <begin position="26"/>
        <end position="43"/>
    </location>
</feature>
<evidence type="ECO:0000256" key="1">
    <source>
        <dbReference type="SAM" id="MobiDB-lite"/>
    </source>
</evidence>